<organism evidence="1">
    <name type="scientific">viral metagenome</name>
    <dbReference type="NCBI Taxonomy" id="1070528"/>
    <lineage>
        <taxon>unclassified sequences</taxon>
        <taxon>metagenomes</taxon>
        <taxon>organismal metagenomes</taxon>
    </lineage>
</organism>
<evidence type="ECO:0000313" key="1">
    <source>
        <dbReference type="EMBL" id="QHT31724.1"/>
    </source>
</evidence>
<sequence>MPIKVFVDYIDTVDYIKIIDYYNLNIPYGQPKLEILDRCEGGFQIQDLSAKYETDANMQIKQLRWKKKQLVQHYNYKGFDKYEETMLFIAMRSVLGNNVTLDDS</sequence>
<protein>
    <submittedName>
        <fullName evidence="1">Uncharacterized protein</fullName>
    </submittedName>
</protein>
<accession>A0A6C0ERA7</accession>
<dbReference type="AlphaFoldDB" id="A0A6C0ERA7"/>
<dbReference type="EMBL" id="MN738924">
    <property type="protein sequence ID" value="QHT31724.1"/>
    <property type="molecule type" value="Genomic_DNA"/>
</dbReference>
<name>A0A6C0ERA7_9ZZZZ</name>
<reference evidence="1" key="1">
    <citation type="journal article" date="2020" name="Nature">
        <title>Giant virus diversity and host interactions through global metagenomics.</title>
        <authorList>
            <person name="Schulz F."/>
            <person name="Roux S."/>
            <person name="Paez-Espino D."/>
            <person name="Jungbluth S."/>
            <person name="Walsh D.A."/>
            <person name="Denef V.J."/>
            <person name="McMahon K.D."/>
            <person name="Konstantinidis K.T."/>
            <person name="Eloe-Fadrosh E.A."/>
            <person name="Kyrpides N.C."/>
            <person name="Woyke T."/>
        </authorList>
    </citation>
    <scope>NUCLEOTIDE SEQUENCE</scope>
    <source>
        <strain evidence="1">GVMAG-M-3300009155-48</strain>
    </source>
</reference>
<proteinExistence type="predicted"/>